<dbReference type="STRING" id="48269.A0A183MVK1"/>
<dbReference type="PANTHER" id="PTHR43066">
    <property type="entry name" value="RHOMBOID-RELATED PROTEIN"/>
    <property type="match status" value="1"/>
</dbReference>
<sequence>MFIPDKTTVTKCFLAFSVIFSFILLMPFSKRKDIFTYNLDDIFENGSIWRLAFCQLPFLSTKDLVCGGLLLYYFRIFERRYGSRKFLASFPWFILCFISFLFYCAATTTFVELLMAFILRKLNFSLHILPSGPFNLIFPLFVPYFLDIPWVPVAHVMRIPITGKSFPYIFGFEIAMTSPESLFVCICGLITGFTYYKNFLNVQSRLLFPKRVIQFGSKVIGPVLETPAPKYINKPLGATLEVQRQVELDRREISLIEATRRMRSRDLPFNMSRVLVGNQ</sequence>
<dbReference type="SUPFAM" id="SSF144091">
    <property type="entry name" value="Rhomboid-like"/>
    <property type="match status" value="1"/>
</dbReference>
<evidence type="ECO:0000256" key="2">
    <source>
        <dbReference type="ARBA" id="ARBA00022692"/>
    </source>
</evidence>
<keyword evidence="4" id="KW-0472">Membrane</keyword>
<dbReference type="GO" id="GO:0004252">
    <property type="term" value="F:serine-type endopeptidase activity"/>
    <property type="evidence" value="ECO:0007669"/>
    <property type="project" value="TreeGrafter"/>
</dbReference>
<accession>A0A183MVK1</accession>
<evidence type="ECO:0000256" key="3">
    <source>
        <dbReference type="ARBA" id="ARBA00022989"/>
    </source>
</evidence>
<keyword evidence="6" id="KW-1185">Reference proteome</keyword>
<evidence type="ECO:0000256" key="4">
    <source>
        <dbReference type="ARBA" id="ARBA00023136"/>
    </source>
</evidence>
<comment type="subcellular location">
    <subcellularLocation>
        <location evidence="1">Membrane</location>
        <topology evidence="1">Multi-pass membrane protein</topology>
    </subcellularLocation>
</comment>
<dbReference type="PANTHER" id="PTHR43066:SF21">
    <property type="entry name" value="UBIQUITIN-ASSOCIATED DOMAIN-CONTAINING PROTEIN 2"/>
    <property type="match status" value="1"/>
</dbReference>
<protein>
    <submittedName>
        <fullName evidence="5">Uncharacterized protein</fullName>
    </submittedName>
</protein>
<keyword evidence="3" id="KW-1133">Transmembrane helix</keyword>
<organism evidence="5 6">
    <name type="scientific">Schistosoma margrebowiei</name>
    <dbReference type="NCBI Taxonomy" id="48269"/>
    <lineage>
        <taxon>Eukaryota</taxon>
        <taxon>Metazoa</taxon>
        <taxon>Spiralia</taxon>
        <taxon>Lophotrochozoa</taxon>
        <taxon>Platyhelminthes</taxon>
        <taxon>Trematoda</taxon>
        <taxon>Digenea</taxon>
        <taxon>Strigeidida</taxon>
        <taxon>Schistosomatoidea</taxon>
        <taxon>Schistosomatidae</taxon>
        <taxon>Schistosoma</taxon>
    </lineage>
</organism>
<dbReference type="Proteomes" id="UP000277204">
    <property type="component" value="Unassembled WGS sequence"/>
</dbReference>
<reference evidence="5 6" key="1">
    <citation type="submission" date="2018-11" db="EMBL/GenBank/DDBJ databases">
        <authorList>
            <consortium name="Pathogen Informatics"/>
        </authorList>
    </citation>
    <scope>NUCLEOTIDE SEQUENCE [LARGE SCALE GENOMIC DNA]</scope>
    <source>
        <strain evidence="5 6">Zambia</strain>
    </source>
</reference>
<dbReference type="EMBL" id="UZAI01018172">
    <property type="protein sequence ID" value="VDP34084.1"/>
    <property type="molecule type" value="Genomic_DNA"/>
</dbReference>
<dbReference type="AlphaFoldDB" id="A0A183MVK1"/>
<proteinExistence type="predicted"/>
<evidence type="ECO:0000256" key="1">
    <source>
        <dbReference type="ARBA" id="ARBA00004141"/>
    </source>
</evidence>
<dbReference type="InterPro" id="IPR035952">
    <property type="entry name" value="Rhomboid-like_sf"/>
</dbReference>
<keyword evidence="2" id="KW-0812">Transmembrane</keyword>
<evidence type="ECO:0000313" key="6">
    <source>
        <dbReference type="Proteomes" id="UP000277204"/>
    </source>
</evidence>
<dbReference type="GO" id="GO:0016020">
    <property type="term" value="C:membrane"/>
    <property type="evidence" value="ECO:0007669"/>
    <property type="project" value="UniProtKB-SubCell"/>
</dbReference>
<evidence type="ECO:0000313" key="5">
    <source>
        <dbReference type="EMBL" id="VDP34084.1"/>
    </source>
</evidence>
<gene>
    <name evidence="5" type="ORF">SMRZ_LOCUS20076</name>
</gene>
<name>A0A183MVK1_9TREM</name>